<dbReference type="GO" id="GO:0030422">
    <property type="term" value="P:siRNA processing"/>
    <property type="evidence" value="ECO:0007669"/>
    <property type="project" value="TreeGrafter"/>
</dbReference>
<feature type="domain" description="RNase III" evidence="2">
    <location>
        <begin position="53"/>
        <end position="152"/>
    </location>
</feature>
<keyword evidence="4" id="KW-1185">Reference proteome</keyword>
<dbReference type="PANTHER" id="PTHR14950">
    <property type="entry name" value="DICER-RELATED"/>
    <property type="match status" value="1"/>
</dbReference>
<dbReference type="SUPFAM" id="SSF69065">
    <property type="entry name" value="RNase III domain-like"/>
    <property type="match status" value="1"/>
</dbReference>
<evidence type="ECO:0000259" key="2">
    <source>
        <dbReference type="PROSITE" id="PS50142"/>
    </source>
</evidence>
<dbReference type="GO" id="GO:0005634">
    <property type="term" value="C:nucleus"/>
    <property type="evidence" value="ECO:0007669"/>
    <property type="project" value="TreeGrafter"/>
</dbReference>
<name>A0AAE1SHA4_9SOLA</name>
<accession>A0AAE1SHA4</accession>
<evidence type="ECO:0000256" key="1">
    <source>
        <dbReference type="ARBA" id="ARBA00022801"/>
    </source>
</evidence>
<proteinExistence type="predicted"/>
<comment type="caution">
    <text evidence="3">The sequence shown here is derived from an EMBL/GenBank/DDBJ whole genome shotgun (WGS) entry which is preliminary data.</text>
</comment>
<dbReference type="PANTHER" id="PTHR14950:SF53">
    <property type="entry name" value="RIBONUCLEASE 3-LIKE PROTEIN 3 ISOFORM X1"/>
    <property type="match status" value="1"/>
</dbReference>
<dbReference type="AlphaFoldDB" id="A0AAE1SHA4"/>
<evidence type="ECO:0000313" key="4">
    <source>
        <dbReference type="Proteomes" id="UP001291623"/>
    </source>
</evidence>
<reference evidence="3" key="1">
    <citation type="submission" date="2023-12" db="EMBL/GenBank/DDBJ databases">
        <title>Genome assembly of Anisodus tanguticus.</title>
        <authorList>
            <person name="Wang Y.-J."/>
        </authorList>
    </citation>
    <scope>NUCLEOTIDE SEQUENCE</scope>
    <source>
        <strain evidence="3">KB-2021</strain>
        <tissue evidence="3">Leaf</tissue>
    </source>
</reference>
<dbReference type="GO" id="GO:0004525">
    <property type="term" value="F:ribonuclease III activity"/>
    <property type="evidence" value="ECO:0007669"/>
    <property type="project" value="InterPro"/>
</dbReference>
<dbReference type="Proteomes" id="UP001291623">
    <property type="component" value="Unassembled WGS sequence"/>
</dbReference>
<organism evidence="3 4">
    <name type="scientific">Anisodus tanguticus</name>
    <dbReference type="NCBI Taxonomy" id="243964"/>
    <lineage>
        <taxon>Eukaryota</taxon>
        <taxon>Viridiplantae</taxon>
        <taxon>Streptophyta</taxon>
        <taxon>Embryophyta</taxon>
        <taxon>Tracheophyta</taxon>
        <taxon>Spermatophyta</taxon>
        <taxon>Magnoliopsida</taxon>
        <taxon>eudicotyledons</taxon>
        <taxon>Gunneridae</taxon>
        <taxon>Pentapetalae</taxon>
        <taxon>asterids</taxon>
        <taxon>lamiids</taxon>
        <taxon>Solanales</taxon>
        <taxon>Solanaceae</taxon>
        <taxon>Solanoideae</taxon>
        <taxon>Hyoscyameae</taxon>
        <taxon>Anisodus</taxon>
    </lineage>
</organism>
<dbReference type="InterPro" id="IPR000999">
    <property type="entry name" value="RNase_III_dom"/>
</dbReference>
<gene>
    <name evidence="3" type="ORF">RND71_013140</name>
</gene>
<dbReference type="CDD" id="cd00593">
    <property type="entry name" value="RIBOc"/>
    <property type="match status" value="1"/>
</dbReference>
<dbReference type="GO" id="GO:0003723">
    <property type="term" value="F:RNA binding"/>
    <property type="evidence" value="ECO:0007669"/>
    <property type="project" value="TreeGrafter"/>
</dbReference>
<sequence>MLQLEMGCWLRPLLAPALNWVSSQNLQKYGAVLNIFLPASWQMSRQQKGHCIIGCHFNDPNLLWQAFTHPSYDKDCIYYEWLEYVGDSVLNLMITKQQFSKYPNLPPGWLSPLRAANVDTEKLARVAVKHSFHKYLRHGRPILTRRVNELIN</sequence>
<dbReference type="GO" id="GO:0005737">
    <property type="term" value="C:cytoplasm"/>
    <property type="evidence" value="ECO:0007669"/>
    <property type="project" value="TreeGrafter"/>
</dbReference>
<evidence type="ECO:0000313" key="3">
    <source>
        <dbReference type="EMBL" id="KAK4369348.1"/>
    </source>
</evidence>
<dbReference type="Pfam" id="PF00636">
    <property type="entry name" value="Ribonuclease_3"/>
    <property type="match status" value="1"/>
</dbReference>
<dbReference type="Gene3D" id="1.10.1520.10">
    <property type="entry name" value="Ribonuclease III domain"/>
    <property type="match status" value="1"/>
</dbReference>
<dbReference type="EMBL" id="JAVYJV010000006">
    <property type="protein sequence ID" value="KAK4369348.1"/>
    <property type="molecule type" value="Genomic_DNA"/>
</dbReference>
<dbReference type="SMART" id="SM00535">
    <property type="entry name" value="RIBOc"/>
    <property type="match status" value="1"/>
</dbReference>
<keyword evidence="1" id="KW-0378">Hydrolase</keyword>
<protein>
    <recommendedName>
        <fullName evidence="2">RNase III domain-containing protein</fullName>
    </recommendedName>
</protein>
<dbReference type="InterPro" id="IPR036389">
    <property type="entry name" value="RNase_III_sf"/>
</dbReference>
<dbReference type="PROSITE" id="PS50142">
    <property type="entry name" value="RNASE_3_2"/>
    <property type="match status" value="1"/>
</dbReference>